<dbReference type="InterPro" id="IPR011256">
    <property type="entry name" value="Reg_factor_effector_dom_sf"/>
</dbReference>
<evidence type="ECO:0000313" key="2">
    <source>
        <dbReference type="Proteomes" id="UP000672039"/>
    </source>
</evidence>
<name>A0ABX7WP18_9GAMM</name>
<dbReference type="Proteomes" id="UP000672039">
    <property type="component" value="Chromosome"/>
</dbReference>
<dbReference type="SUPFAM" id="SSF55136">
    <property type="entry name" value="Probable bacterial effector-binding domain"/>
    <property type="match status" value="1"/>
</dbReference>
<dbReference type="PANTHER" id="PTHR11220:SF58">
    <property type="entry name" value="SOUL HEME-BINDING FAMILY PROTEIN"/>
    <property type="match status" value="1"/>
</dbReference>
<gene>
    <name evidence="1" type="ORF">J9253_16390</name>
</gene>
<accession>A0ABX7WP18</accession>
<dbReference type="Gene3D" id="3.20.80.10">
    <property type="entry name" value="Regulatory factor, effector binding domain"/>
    <property type="match status" value="1"/>
</dbReference>
<protein>
    <submittedName>
        <fullName evidence="1">Heme-binding protein</fullName>
    </submittedName>
</protein>
<dbReference type="InterPro" id="IPR006917">
    <property type="entry name" value="SOUL_heme-bd"/>
</dbReference>
<sequence length="187" mass="20504">MAIEEPKYDVIEQSGDFELRAYAPKIVAETLVSGSLDKASRAGFRVIAGYIFGDNTVATGGNEKISMTAPVTMEASSAKISMTAPVSMEQSGEQWRMHFVMPGEYTLATLPKPNNPAVTLREIPTSHYAVIRFSGFAGEEKTAKKTAALLAWLESKGIKPTGKPELARYNPPWTLPFLRRNEVMVAY</sequence>
<dbReference type="Pfam" id="PF04832">
    <property type="entry name" value="SOUL"/>
    <property type="match status" value="2"/>
</dbReference>
<dbReference type="RefSeq" id="WP_210221965.1">
    <property type="nucleotide sequence ID" value="NZ_CP072801.1"/>
</dbReference>
<evidence type="ECO:0000313" key="1">
    <source>
        <dbReference type="EMBL" id="QTR45564.1"/>
    </source>
</evidence>
<organism evidence="1 2">
    <name type="scientific">Thiothrix litoralis</name>
    <dbReference type="NCBI Taxonomy" id="2891210"/>
    <lineage>
        <taxon>Bacteria</taxon>
        <taxon>Pseudomonadati</taxon>
        <taxon>Pseudomonadota</taxon>
        <taxon>Gammaproteobacteria</taxon>
        <taxon>Thiotrichales</taxon>
        <taxon>Thiotrichaceae</taxon>
        <taxon>Thiothrix</taxon>
    </lineage>
</organism>
<dbReference type="EMBL" id="CP072801">
    <property type="protein sequence ID" value="QTR45564.1"/>
    <property type="molecule type" value="Genomic_DNA"/>
</dbReference>
<dbReference type="PANTHER" id="PTHR11220">
    <property type="entry name" value="HEME-BINDING PROTEIN-RELATED"/>
    <property type="match status" value="1"/>
</dbReference>
<keyword evidence="2" id="KW-1185">Reference proteome</keyword>
<reference evidence="1 2" key="1">
    <citation type="submission" date="2021-04" db="EMBL/GenBank/DDBJ databases">
        <title>Genomics, taxonomy and metabolism of representatives of sulfur bacteria of the genus Thiothrix: Thiothrix fructosivorans QT, Thiothrix unzii A1T and three new species, Thiothrix subterranea sp. nov., Thiothrix litoralis sp. nov. and 'Candidatus Thiothrix anitrata' sp. nov.</title>
        <authorList>
            <person name="Ravin N.V."/>
            <person name="Smolyakov D."/>
            <person name="Rudenko T.S."/>
            <person name="Mardanov A.V."/>
            <person name="Beletsky A.V."/>
            <person name="Markov N.D."/>
            <person name="Fomenkov A.I."/>
            <person name="Roberts R.J."/>
            <person name="Karnachuk O.V."/>
            <person name="Novikov A."/>
            <person name="Grabovich M.Y."/>
        </authorList>
    </citation>
    <scope>NUCLEOTIDE SEQUENCE [LARGE SCALE GENOMIC DNA]</scope>
    <source>
        <strain evidence="1 2">AS</strain>
    </source>
</reference>
<proteinExistence type="predicted"/>